<dbReference type="AlphaFoldDB" id="A0A0C5W2G5"/>
<organism evidence="1 2">
    <name type="scientific">Gynuella sunshinyii YC6258</name>
    <dbReference type="NCBI Taxonomy" id="1445510"/>
    <lineage>
        <taxon>Bacteria</taxon>
        <taxon>Pseudomonadati</taxon>
        <taxon>Pseudomonadota</taxon>
        <taxon>Gammaproteobacteria</taxon>
        <taxon>Oceanospirillales</taxon>
        <taxon>Saccharospirillaceae</taxon>
        <taxon>Gynuella</taxon>
    </lineage>
</organism>
<dbReference type="KEGG" id="gsn:YC6258_04837"/>
<dbReference type="Proteomes" id="UP000032266">
    <property type="component" value="Chromosome"/>
</dbReference>
<name>A0A0C5W2G5_9GAMM</name>
<gene>
    <name evidence="1" type="ORF">YC6258_04837</name>
</gene>
<dbReference type="EMBL" id="CP007142">
    <property type="protein sequence ID" value="AJQ96869.1"/>
    <property type="molecule type" value="Genomic_DNA"/>
</dbReference>
<dbReference type="HOGENOM" id="CLU_1365284_0_0_6"/>
<accession>A0A0C5W2G5</accession>
<protein>
    <submittedName>
        <fullName evidence="1">Uncharacterized protein</fullName>
    </submittedName>
</protein>
<dbReference type="RefSeq" id="WP_044618773.1">
    <property type="nucleotide sequence ID" value="NZ_CP007142.1"/>
</dbReference>
<evidence type="ECO:0000313" key="2">
    <source>
        <dbReference type="Proteomes" id="UP000032266"/>
    </source>
</evidence>
<proteinExistence type="predicted"/>
<dbReference type="OrthoDB" id="6076461at2"/>
<dbReference type="STRING" id="1445510.YC6258_04837"/>
<keyword evidence="2" id="KW-1185">Reference proteome</keyword>
<sequence length="198" mass="22522">MSAGVSFGYPTSNKDLIWNLDEINKRELACKFLYKFENLLCIYSSSVEQLYTNYSINMPSDDPSKIVILPNPYTFHDTFNHISASAIRDTGLHIVPGQVIGATGLYVMVRSRNRSEPPAPLPFKQALRKIIYTQQTKDPFLPILVKGDLRQFDTHTPCLHLHRIKITELSGVSEFNCSNIRASIVEKLKELHRNADQL</sequence>
<reference evidence="1 2" key="1">
    <citation type="submission" date="2014-01" db="EMBL/GenBank/DDBJ databases">
        <title>Full genme sequencing of cellulolytic bacterium Gynuella sunshinyii YC6258T gen. nov., sp. nov.</title>
        <authorList>
            <person name="Khan H."/>
            <person name="Chung E.J."/>
            <person name="Chung Y.R."/>
        </authorList>
    </citation>
    <scope>NUCLEOTIDE SEQUENCE [LARGE SCALE GENOMIC DNA]</scope>
    <source>
        <strain evidence="1 2">YC6258</strain>
    </source>
</reference>
<evidence type="ECO:0000313" key="1">
    <source>
        <dbReference type="EMBL" id="AJQ96869.1"/>
    </source>
</evidence>